<evidence type="ECO:0000313" key="1">
    <source>
        <dbReference type="EMBL" id="EAR85174.2"/>
    </source>
</evidence>
<proteinExistence type="predicted"/>
<dbReference type="KEGG" id="tet:TTHERM_00486250"/>
<accession>I7LZZ1</accession>
<sequence length="257" mass="30676">MTSKIISLGSDFLNQYFEQKSLSIVIKQFSKQIVSYLLIQPDLQKLKFLFTIYEGEKINQIKLQRVDRLYTVQKQNEIKTKIDKNEQQFLSQLKSQFYFLNTLQEILLISLKQMDFNLIFQRNIEMRFHKIGWSFIPQNFNTKLIDQIQIQQIPCYINLSNISAILNKIQISLTKKYIHFPDVQIFPLCQIGREFLLNFNSERNTYSTEDLISSFKYYDIKFSQSKYLVEALEFALTSMNLWSESIKTHILEEFSYI</sequence>
<dbReference type="AlphaFoldDB" id="I7LZZ1"/>
<protein>
    <submittedName>
        <fullName evidence="1">Uncharacterized protein</fullName>
    </submittedName>
</protein>
<gene>
    <name evidence="1" type="ORF">TTHERM_00486250</name>
</gene>
<name>I7LZZ1_TETTS</name>
<dbReference type="EMBL" id="GG662587">
    <property type="protein sequence ID" value="EAR85174.2"/>
    <property type="molecule type" value="Genomic_DNA"/>
</dbReference>
<dbReference type="RefSeq" id="XP_001032837.2">
    <property type="nucleotide sequence ID" value="XM_001032837.2"/>
</dbReference>
<reference evidence="2" key="1">
    <citation type="journal article" date="2006" name="PLoS Biol.">
        <title>Macronuclear genome sequence of the ciliate Tetrahymena thermophila, a model eukaryote.</title>
        <authorList>
            <person name="Eisen J.A."/>
            <person name="Coyne R.S."/>
            <person name="Wu M."/>
            <person name="Wu D."/>
            <person name="Thiagarajan M."/>
            <person name="Wortman J.R."/>
            <person name="Badger J.H."/>
            <person name="Ren Q."/>
            <person name="Amedeo P."/>
            <person name="Jones K.M."/>
            <person name="Tallon L.J."/>
            <person name="Delcher A.L."/>
            <person name="Salzberg S.L."/>
            <person name="Silva J.C."/>
            <person name="Haas B.J."/>
            <person name="Majoros W.H."/>
            <person name="Farzad M."/>
            <person name="Carlton J.M."/>
            <person name="Smith R.K. Jr."/>
            <person name="Garg J."/>
            <person name="Pearlman R.E."/>
            <person name="Karrer K.M."/>
            <person name="Sun L."/>
            <person name="Manning G."/>
            <person name="Elde N.C."/>
            <person name="Turkewitz A.P."/>
            <person name="Asai D.J."/>
            <person name="Wilkes D.E."/>
            <person name="Wang Y."/>
            <person name="Cai H."/>
            <person name="Collins K."/>
            <person name="Stewart B.A."/>
            <person name="Lee S.R."/>
            <person name="Wilamowska K."/>
            <person name="Weinberg Z."/>
            <person name="Ruzzo W.L."/>
            <person name="Wloga D."/>
            <person name="Gaertig J."/>
            <person name="Frankel J."/>
            <person name="Tsao C.-C."/>
            <person name="Gorovsky M.A."/>
            <person name="Keeling P.J."/>
            <person name="Waller R.F."/>
            <person name="Patron N.J."/>
            <person name="Cherry J.M."/>
            <person name="Stover N.A."/>
            <person name="Krieger C.J."/>
            <person name="del Toro C."/>
            <person name="Ryder H.F."/>
            <person name="Williamson S.C."/>
            <person name="Barbeau R.A."/>
            <person name="Hamilton E.P."/>
            <person name="Orias E."/>
        </authorList>
    </citation>
    <scope>NUCLEOTIDE SEQUENCE [LARGE SCALE GENOMIC DNA]</scope>
    <source>
        <strain evidence="2">SB210</strain>
    </source>
</reference>
<dbReference type="Proteomes" id="UP000009168">
    <property type="component" value="Unassembled WGS sequence"/>
</dbReference>
<keyword evidence="2" id="KW-1185">Reference proteome</keyword>
<organism evidence="1 2">
    <name type="scientific">Tetrahymena thermophila (strain SB210)</name>
    <dbReference type="NCBI Taxonomy" id="312017"/>
    <lineage>
        <taxon>Eukaryota</taxon>
        <taxon>Sar</taxon>
        <taxon>Alveolata</taxon>
        <taxon>Ciliophora</taxon>
        <taxon>Intramacronucleata</taxon>
        <taxon>Oligohymenophorea</taxon>
        <taxon>Hymenostomatida</taxon>
        <taxon>Tetrahymenina</taxon>
        <taxon>Tetrahymenidae</taxon>
        <taxon>Tetrahymena</taxon>
    </lineage>
</organism>
<evidence type="ECO:0000313" key="2">
    <source>
        <dbReference type="Proteomes" id="UP000009168"/>
    </source>
</evidence>
<dbReference type="InParanoid" id="I7LZZ1"/>
<dbReference type="GeneID" id="7831134"/>